<dbReference type="RefSeq" id="WP_146049261.1">
    <property type="nucleotide sequence ID" value="NZ_JACAOK010000052.1"/>
</dbReference>
<name>A0A7Y8CEM6_9PSED</name>
<reference evidence="1 2" key="1">
    <citation type="submission" date="2020-04" db="EMBL/GenBank/DDBJ databases">
        <title>Molecular characterization of pseudomonads from Agaricus bisporus reveal novel blotch 2 pathogens in Western Europe.</title>
        <authorList>
            <person name="Taparia T."/>
            <person name="Krijger M."/>
            <person name="Haynes E."/>
            <person name="Elpinstone J.G."/>
            <person name="Noble R."/>
            <person name="Van Der Wolf J."/>
        </authorList>
    </citation>
    <scope>NUCLEOTIDE SEQUENCE [LARGE SCALE GENOMIC DNA]</scope>
    <source>
        <strain evidence="1 2">IPO3738</strain>
    </source>
</reference>
<dbReference type="GeneID" id="57659823"/>
<evidence type="ECO:0000313" key="1">
    <source>
        <dbReference type="EMBL" id="NWC15357.1"/>
    </source>
</evidence>
<proteinExistence type="predicted"/>
<dbReference type="Proteomes" id="UP000517547">
    <property type="component" value="Unassembled WGS sequence"/>
</dbReference>
<protein>
    <submittedName>
        <fullName evidence="1">Uncharacterized protein</fullName>
    </submittedName>
</protein>
<gene>
    <name evidence="1" type="ORF">HX845_16960</name>
</gene>
<evidence type="ECO:0000313" key="2">
    <source>
        <dbReference type="Proteomes" id="UP000517547"/>
    </source>
</evidence>
<organism evidence="1 2">
    <name type="scientific">Pseudomonas gingeri</name>
    <dbReference type="NCBI Taxonomy" id="117681"/>
    <lineage>
        <taxon>Bacteria</taxon>
        <taxon>Pseudomonadati</taxon>
        <taxon>Pseudomonadota</taxon>
        <taxon>Gammaproteobacteria</taxon>
        <taxon>Pseudomonadales</taxon>
        <taxon>Pseudomonadaceae</taxon>
        <taxon>Pseudomonas</taxon>
    </lineage>
</organism>
<dbReference type="AlphaFoldDB" id="A0A7Y8CEM6"/>
<accession>A0A7Y8CEM6</accession>
<comment type="caution">
    <text evidence="1">The sequence shown here is derived from an EMBL/GenBank/DDBJ whole genome shotgun (WGS) entry which is preliminary data.</text>
</comment>
<dbReference type="EMBL" id="JACAQE010000006">
    <property type="protein sequence ID" value="NWC15357.1"/>
    <property type="molecule type" value="Genomic_DNA"/>
</dbReference>
<sequence length="70" mass="7719">MPAIVIVSAGYVSVFCLALPGRRLHTVGHRRRAHSRGYSKLVQKTNADQVVFKIIKTSFLPGLNNADKTI</sequence>